<name>A0A6C0KEW2_9ZZZZ</name>
<dbReference type="AlphaFoldDB" id="A0A6C0KEW2"/>
<accession>A0A6C0KEW2</accession>
<dbReference type="EMBL" id="MN740869">
    <property type="protein sequence ID" value="QHU15883.1"/>
    <property type="molecule type" value="Genomic_DNA"/>
</dbReference>
<feature type="region of interest" description="Disordered" evidence="1">
    <location>
        <begin position="97"/>
        <end position="116"/>
    </location>
</feature>
<evidence type="ECO:0000256" key="1">
    <source>
        <dbReference type="SAM" id="MobiDB-lite"/>
    </source>
</evidence>
<reference evidence="2" key="1">
    <citation type="journal article" date="2020" name="Nature">
        <title>Giant virus diversity and host interactions through global metagenomics.</title>
        <authorList>
            <person name="Schulz F."/>
            <person name="Roux S."/>
            <person name="Paez-Espino D."/>
            <person name="Jungbluth S."/>
            <person name="Walsh D.A."/>
            <person name="Denef V.J."/>
            <person name="McMahon K.D."/>
            <person name="Konstantinidis K.T."/>
            <person name="Eloe-Fadrosh E.A."/>
            <person name="Kyrpides N.C."/>
            <person name="Woyke T."/>
        </authorList>
    </citation>
    <scope>NUCLEOTIDE SEQUENCE</scope>
    <source>
        <strain evidence="2">GVMAG-S-3300010158-109</strain>
    </source>
</reference>
<evidence type="ECO:0000313" key="2">
    <source>
        <dbReference type="EMBL" id="QHU15883.1"/>
    </source>
</evidence>
<proteinExistence type="predicted"/>
<protein>
    <submittedName>
        <fullName evidence="2">Uncharacterized protein</fullName>
    </submittedName>
</protein>
<dbReference type="PROSITE" id="PS51257">
    <property type="entry name" value="PROKAR_LIPOPROTEIN"/>
    <property type="match status" value="1"/>
</dbReference>
<organism evidence="2">
    <name type="scientific">viral metagenome</name>
    <dbReference type="NCBI Taxonomy" id="1070528"/>
    <lineage>
        <taxon>unclassified sequences</taxon>
        <taxon>metagenomes</taxon>
        <taxon>organismal metagenomes</taxon>
    </lineage>
</organism>
<sequence>MTEYIQRTVCNYNSLGNYYFGSLGCGAVAPYASPNLPGINIVPVFKGVSYQVPNYNSLSHGSCINYVDVNKAYMDKDCVQYVDRPCSTGVVGPVGTAAPTRGPYGPSGPTGPMMRR</sequence>